<keyword evidence="8" id="KW-0807">Transducer</keyword>
<evidence type="ECO:0000256" key="7">
    <source>
        <dbReference type="ARBA" id="ARBA00023170"/>
    </source>
</evidence>
<evidence type="ECO:0000256" key="3">
    <source>
        <dbReference type="ARBA" id="ARBA00022692"/>
    </source>
</evidence>
<dbReference type="AlphaFoldDB" id="A0A815CJW5"/>
<feature type="transmembrane region" description="Helical" evidence="9">
    <location>
        <begin position="419"/>
        <end position="442"/>
    </location>
</feature>
<keyword evidence="2" id="KW-1003">Cell membrane</keyword>
<evidence type="ECO:0000313" key="12">
    <source>
        <dbReference type="Proteomes" id="UP000663860"/>
    </source>
</evidence>
<dbReference type="InterPro" id="IPR017452">
    <property type="entry name" value="GPCR_Rhodpsn_7TM"/>
</dbReference>
<evidence type="ECO:0000256" key="2">
    <source>
        <dbReference type="ARBA" id="ARBA00022475"/>
    </source>
</evidence>
<dbReference type="PANTHER" id="PTHR24228">
    <property type="entry name" value="B2 BRADYKININ RECEPTOR/ANGIOTENSIN II RECEPTOR"/>
    <property type="match status" value="1"/>
</dbReference>
<evidence type="ECO:0000256" key="4">
    <source>
        <dbReference type="ARBA" id="ARBA00022989"/>
    </source>
</evidence>
<dbReference type="PROSITE" id="PS50262">
    <property type="entry name" value="G_PROTEIN_RECEP_F1_2"/>
    <property type="match status" value="2"/>
</dbReference>
<feature type="transmembrane region" description="Helical" evidence="9">
    <location>
        <begin position="232"/>
        <end position="254"/>
    </location>
</feature>
<dbReference type="EMBL" id="CAJNOE010000600">
    <property type="protein sequence ID" value="CAF1285240.1"/>
    <property type="molecule type" value="Genomic_DNA"/>
</dbReference>
<evidence type="ECO:0000256" key="5">
    <source>
        <dbReference type="ARBA" id="ARBA00023040"/>
    </source>
</evidence>
<keyword evidence="4 9" id="KW-1133">Transmembrane helix</keyword>
<organism evidence="11 12">
    <name type="scientific">Adineta steineri</name>
    <dbReference type="NCBI Taxonomy" id="433720"/>
    <lineage>
        <taxon>Eukaryota</taxon>
        <taxon>Metazoa</taxon>
        <taxon>Spiralia</taxon>
        <taxon>Gnathifera</taxon>
        <taxon>Rotifera</taxon>
        <taxon>Eurotatoria</taxon>
        <taxon>Bdelloidea</taxon>
        <taxon>Adinetida</taxon>
        <taxon>Adinetidae</taxon>
        <taxon>Adineta</taxon>
    </lineage>
</organism>
<evidence type="ECO:0000256" key="1">
    <source>
        <dbReference type="ARBA" id="ARBA00004651"/>
    </source>
</evidence>
<feature type="domain" description="G-protein coupled receptors family 1 profile" evidence="10">
    <location>
        <begin position="212"/>
        <end position="485"/>
    </location>
</feature>
<name>A0A815CJW5_9BILA</name>
<dbReference type="Gene3D" id="1.20.1070.10">
    <property type="entry name" value="Rhodopsin 7-helix transmembrane proteins"/>
    <property type="match status" value="2"/>
</dbReference>
<evidence type="ECO:0000256" key="6">
    <source>
        <dbReference type="ARBA" id="ARBA00023136"/>
    </source>
</evidence>
<sequence>MAASSMEILATIQAIQAAEIALVRISSPILMIFGNIGEILNIIIFVQRTFRNNSCYNIDPARTSMIFCKFKFYLTFITAILPLSFIILACFDRLMLSSLSVRTRSWSQPRFAWRAIICTSIFWIVFSIHAIIGTTIYTGSGYSFCYIKQGTYTIFITLYATIINYLLPPILMTILGMFTIFNVRRTQRRVHSTTKNHGYTHRKDLHLLRTVSCIINLIVFTQKNLRRSPCTIYFIAYNIMNFLYIYTALLTLVVTVGYKIDLTMYNLAICRLRLYVTILFNCLSPFYLVLASIDRVFITSPNAHTRQRSTHRFAYMCIGIGTLFWSLFHTHLLITSTIVQIAPNTFLCTLRPGFETTFGGYYSLLEQILSLSSLIILGLWSIKNIRNSARRITDAPHLSMTGRTLENRAHSTSAKDRQLIFMLLMDVIIYALFSFVFAIFLMYQQITQYHIKSNQQIQIENIVRYLCLFITGIPFCISCYANLIVSKTFRNEIKKVIFRQ</sequence>
<feature type="transmembrane region" description="Helical" evidence="9">
    <location>
        <begin position="70"/>
        <end position="91"/>
    </location>
</feature>
<keyword evidence="3 9" id="KW-0812">Transmembrane</keyword>
<dbReference type="Proteomes" id="UP000663860">
    <property type="component" value="Unassembled WGS sequence"/>
</dbReference>
<dbReference type="GO" id="GO:0005886">
    <property type="term" value="C:plasma membrane"/>
    <property type="evidence" value="ECO:0007669"/>
    <property type="project" value="UniProtKB-SubCell"/>
</dbReference>
<feature type="transmembrane region" description="Helical" evidence="9">
    <location>
        <begin position="274"/>
        <end position="293"/>
    </location>
</feature>
<evidence type="ECO:0000259" key="10">
    <source>
        <dbReference type="PROSITE" id="PS50262"/>
    </source>
</evidence>
<dbReference type="GO" id="GO:0004930">
    <property type="term" value="F:G protein-coupled receptor activity"/>
    <property type="evidence" value="ECO:0007669"/>
    <property type="project" value="UniProtKB-KW"/>
</dbReference>
<dbReference type="PANTHER" id="PTHR24228:SF59">
    <property type="entry name" value="NEUROPEPTIDE RECEPTOR 15"/>
    <property type="match status" value="1"/>
</dbReference>
<keyword evidence="5" id="KW-0297">G-protein coupled receptor</keyword>
<feature type="transmembrane region" description="Helical" evidence="9">
    <location>
        <begin position="152"/>
        <end position="181"/>
    </location>
</feature>
<feature type="transmembrane region" description="Helical" evidence="9">
    <location>
        <begin position="111"/>
        <end position="132"/>
    </location>
</feature>
<feature type="transmembrane region" description="Helical" evidence="9">
    <location>
        <begin position="361"/>
        <end position="382"/>
    </location>
</feature>
<feature type="transmembrane region" description="Helical" evidence="9">
    <location>
        <begin position="462"/>
        <end position="485"/>
    </location>
</feature>
<keyword evidence="6 9" id="KW-0472">Membrane</keyword>
<protein>
    <recommendedName>
        <fullName evidence="10">G-protein coupled receptors family 1 profile domain-containing protein</fullName>
    </recommendedName>
</protein>
<keyword evidence="7" id="KW-0675">Receptor</keyword>
<accession>A0A815CJW5</accession>
<feature type="transmembrane region" description="Helical" evidence="9">
    <location>
        <begin position="29"/>
        <end position="50"/>
    </location>
</feature>
<comment type="subcellular location">
    <subcellularLocation>
        <location evidence="1">Cell membrane</location>
        <topology evidence="1">Multi-pass membrane protein</topology>
    </subcellularLocation>
</comment>
<reference evidence="11" key="1">
    <citation type="submission" date="2021-02" db="EMBL/GenBank/DDBJ databases">
        <authorList>
            <person name="Nowell W R."/>
        </authorList>
    </citation>
    <scope>NUCLEOTIDE SEQUENCE</scope>
</reference>
<proteinExistence type="predicted"/>
<comment type="caution">
    <text evidence="11">The sequence shown here is derived from an EMBL/GenBank/DDBJ whole genome shotgun (WGS) entry which is preliminary data.</text>
</comment>
<dbReference type="SUPFAM" id="SSF81321">
    <property type="entry name" value="Family A G protein-coupled receptor-like"/>
    <property type="match status" value="2"/>
</dbReference>
<feature type="transmembrane region" description="Helical" evidence="9">
    <location>
        <begin position="313"/>
        <end position="341"/>
    </location>
</feature>
<feature type="domain" description="G-protein coupled receptors family 1 profile" evidence="10">
    <location>
        <begin position="3"/>
        <end position="215"/>
    </location>
</feature>
<evidence type="ECO:0000256" key="9">
    <source>
        <dbReference type="SAM" id="Phobius"/>
    </source>
</evidence>
<evidence type="ECO:0000313" key="11">
    <source>
        <dbReference type="EMBL" id="CAF1285240.1"/>
    </source>
</evidence>
<gene>
    <name evidence="11" type="ORF">IZO911_LOCUS33198</name>
</gene>
<evidence type="ECO:0000256" key="8">
    <source>
        <dbReference type="ARBA" id="ARBA00023224"/>
    </source>
</evidence>